<sequence length="95" mass="10202">EHRQDRRHGPQRDRQGAGRHRRHRRGLALPGGGHGPSGGRPGPGSLWRREGWRAGRGAAGQLDGRAAAGPGPACGRRHRLRAGQPDDLRIVAPLV</sequence>
<gene>
    <name evidence="2" type="ORF">AVDCRST_MAG27-1677</name>
</gene>
<feature type="compositionally biased region" description="Basic and acidic residues" evidence="1">
    <location>
        <begin position="7"/>
        <end position="16"/>
    </location>
</feature>
<evidence type="ECO:0000313" key="2">
    <source>
        <dbReference type="EMBL" id="CAA9243094.1"/>
    </source>
</evidence>
<reference evidence="2" key="1">
    <citation type="submission" date="2020-02" db="EMBL/GenBank/DDBJ databases">
        <authorList>
            <person name="Meier V. D."/>
        </authorList>
    </citation>
    <scope>NUCLEOTIDE SEQUENCE</scope>
    <source>
        <strain evidence="2">AVDCRST_MAG27</strain>
    </source>
</reference>
<feature type="compositionally biased region" description="Low complexity" evidence="1">
    <location>
        <begin position="55"/>
        <end position="74"/>
    </location>
</feature>
<accession>A0A6J4I8G5</accession>
<feature type="non-terminal residue" evidence="2">
    <location>
        <position position="1"/>
    </location>
</feature>
<protein>
    <submittedName>
        <fullName evidence="2">Uncharacterized protein</fullName>
    </submittedName>
</protein>
<organism evidence="2">
    <name type="scientific">uncultured Craurococcus sp</name>
    <dbReference type="NCBI Taxonomy" id="1135998"/>
    <lineage>
        <taxon>Bacteria</taxon>
        <taxon>Pseudomonadati</taxon>
        <taxon>Pseudomonadota</taxon>
        <taxon>Alphaproteobacteria</taxon>
        <taxon>Acetobacterales</taxon>
        <taxon>Acetobacteraceae</taxon>
        <taxon>Craurococcus</taxon>
        <taxon>environmental samples</taxon>
    </lineage>
</organism>
<dbReference type="AlphaFoldDB" id="A0A6J4I8G5"/>
<feature type="compositionally biased region" description="Gly residues" evidence="1">
    <location>
        <begin position="29"/>
        <end position="42"/>
    </location>
</feature>
<dbReference type="EMBL" id="CADCTD010000065">
    <property type="protein sequence ID" value="CAA9243094.1"/>
    <property type="molecule type" value="Genomic_DNA"/>
</dbReference>
<feature type="compositionally biased region" description="Basic residues" evidence="1">
    <location>
        <begin position="17"/>
        <end position="26"/>
    </location>
</feature>
<feature type="non-terminal residue" evidence="2">
    <location>
        <position position="95"/>
    </location>
</feature>
<evidence type="ECO:0000256" key="1">
    <source>
        <dbReference type="SAM" id="MobiDB-lite"/>
    </source>
</evidence>
<feature type="region of interest" description="Disordered" evidence="1">
    <location>
        <begin position="1"/>
        <end position="81"/>
    </location>
</feature>
<name>A0A6J4I8G5_9PROT</name>
<proteinExistence type="predicted"/>